<dbReference type="GeneID" id="92853632"/>
<evidence type="ECO:0000313" key="3">
    <source>
        <dbReference type="Proteomes" id="UP000196877"/>
    </source>
</evidence>
<keyword evidence="3" id="KW-1185">Reference proteome</keyword>
<protein>
    <submittedName>
        <fullName evidence="2">Uncharacterized protein</fullName>
    </submittedName>
</protein>
<gene>
    <name evidence="2" type="ORF">S101395_02418</name>
</gene>
<keyword evidence="1" id="KW-1133">Transmembrane helix</keyword>
<organism evidence="2 3">
    <name type="scientific">Bacillus sonorensis</name>
    <dbReference type="NCBI Taxonomy" id="119858"/>
    <lineage>
        <taxon>Bacteria</taxon>
        <taxon>Bacillati</taxon>
        <taxon>Bacillota</taxon>
        <taxon>Bacilli</taxon>
        <taxon>Bacillales</taxon>
        <taxon>Bacillaceae</taxon>
        <taxon>Bacillus</taxon>
    </lineage>
</organism>
<evidence type="ECO:0000313" key="2">
    <source>
        <dbReference type="EMBL" id="ASB88925.1"/>
    </source>
</evidence>
<proteinExistence type="predicted"/>
<sequence>MLILVILAGFIGTIITILRTIVKQNNRIIDLLEEKTGHPPNTKH</sequence>
<accession>A0ABM6LHZ0</accession>
<feature type="transmembrane region" description="Helical" evidence="1">
    <location>
        <begin position="6"/>
        <end position="22"/>
    </location>
</feature>
<dbReference type="EMBL" id="CP021920">
    <property type="protein sequence ID" value="ASB88925.1"/>
    <property type="molecule type" value="Genomic_DNA"/>
</dbReference>
<keyword evidence="1" id="KW-0812">Transmembrane</keyword>
<keyword evidence="1" id="KW-0472">Membrane</keyword>
<dbReference type="Proteomes" id="UP000196877">
    <property type="component" value="Chromosome"/>
</dbReference>
<name>A0ABM6LHZ0_9BACI</name>
<reference evidence="2 3" key="1">
    <citation type="submission" date="2017-06" db="EMBL/GenBank/DDBJ databases">
        <title>Genome sequence of Bacillus sonorensis strain SRCM101395.</title>
        <authorList>
            <person name="Cho S.H."/>
        </authorList>
    </citation>
    <scope>NUCLEOTIDE SEQUENCE [LARGE SCALE GENOMIC DNA]</scope>
    <source>
        <strain evidence="2 3">SRCM101395</strain>
    </source>
</reference>
<evidence type="ECO:0000256" key="1">
    <source>
        <dbReference type="SAM" id="Phobius"/>
    </source>
</evidence>
<dbReference type="RefSeq" id="WP_255130855.1">
    <property type="nucleotide sequence ID" value="NZ_BORD01000012.1"/>
</dbReference>